<protein>
    <submittedName>
        <fullName evidence="2">6-bladed beta-propeller</fullName>
    </submittedName>
</protein>
<dbReference type="Pfam" id="PF17170">
    <property type="entry name" value="DUF5128"/>
    <property type="match status" value="1"/>
</dbReference>
<dbReference type="InterPro" id="IPR011042">
    <property type="entry name" value="6-blade_b-propeller_TolB-like"/>
</dbReference>
<sequence length="360" mass="40558">MKTKLIFFKYCLLGTCMYIFAFSCAPKIADVKLTQTKPIFYPQEPDTARVQFLRAFSKSTDIEAVQSAFKSSIVGEQTVLKVEKPYGIATGKGKIYICDLGNNTIDIIDLEAKSFKVLQPELKKGVAQAINTVVDSEGFIYLANPLQRVISVYDTDFNYMTEFGKEVNYRPIDVAVKGDKIYVPDIQNNRVNIFDKTTKEFLSYFPDSVAGNDDWLYSPTAISISNNNIYITDTGDFTVKVYSLKGEFLKKIGALGKGFGQFTRPKGNAVDKEDHVYVLDAAFENAQLFNKDGDLLMFFGGPYKGPGDMYLPAQITIDYSNTTYFEDLVDPRYTLQYLILVTNQYGPDKVSVYGRIELKK</sequence>
<evidence type="ECO:0000313" key="2">
    <source>
        <dbReference type="EMBL" id="MFH6769721.1"/>
    </source>
</evidence>
<dbReference type="EMBL" id="JBAWKC010000004">
    <property type="protein sequence ID" value="MFH6769721.1"/>
    <property type="molecule type" value="Genomic_DNA"/>
</dbReference>
<dbReference type="RefSeq" id="WP_395438942.1">
    <property type="nucleotide sequence ID" value="NZ_JBAWKC010000004.1"/>
</dbReference>
<organism evidence="2 3">
    <name type="scientific">Gaetbulibacter aquiaggeris</name>
    <dbReference type="NCBI Taxonomy" id="1735373"/>
    <lineage>
        <taxon>Bacteria</taxon>
        <taxon>Pseudomonadati</taxon>
        <taxon>Bacteroidota</taxon>
        <taxon>Flavobacteriia</taxon>
        <taxon>Flavobacteriales</taxon>
        <taxon>Flavobacteriaceae</taxon>
        <taxon>Gaetbulibacter</taxon>
    </lineage>
</organism>
<evidence type="ECO:0000313" key="3">
    <source>
        <dbReference type="Proteomes" id="UP001610104"/>
    </source>
</evidence>
<dbReference type="Proteomes" id="UP001610104">
    <property type="component" value="Unassembled WGS sequence"/>
</dbReference>
<dbReference type="PANTHER" id="PTHR24104:SF25">
    <property type="entry name" value="PROTEIN LIN-41"/>
    <property type="match status" value="1"/>
</dbReference>
<name>A0ABW7MS87_9FLAO</name>
<comment type="caution">
    <text evidence="2">The sequence shown here is derived from an EMBL/GenBank/DDBJ whole genome shotgun (WGS) entry which is preliminary data.</text>
</comment>
<dbReference type="PANTHER" id="PTHR24104">
    <property type="entry name" value="E3 UBIQUITIN-PROTEIN LIGASE NHLRC1-RELATED"/>
    <property type="match status" value="1"/>
</dbReference>
<feature type="signal peptide" evidence="1">
    <location>
        <begin position="1"/>
        <end position="21"/>
    </location>
</feature>
<proteinExistence type="predicted"/>
<accession>A0ABW7MS87</accession>
<keyword evidence="3" id="KW-1185">Reference proteome</keyword>
<feature type="chain" id="PRO_5046441614" evidence="1">
    <location>
        <begin position="22"/>
        <end position="360"/>
    </location>
</feature>
<dbReference type="Gene3D" id="2.120.10.30">
    <property type="entry name" value="TolB, C-terminal domain"/>
    <property type="match status" value="2"/>
</dbReference>
<evidence type="ECO:0000256" key="1">
    <source>
        <dbReference type="SAM" id="SignalP"/>
    </source>
</evidence>
<gene>
    <name evidence="2" type="ORF">V8G56_13290</name>
</gene>
<reference evidence="2 3" key="1">
    <citation type="submission" date="2024-02" db="EMBL/GenBank/DDBJ databases">
        <title>A Gaetbulibacter species isolated from tidal flats and genomic insights of their niches.</title>
        <authorList>
            <person name="Ye Y."/>
        </authorList>
    </citation>
    <scope>NUCLEOTIDE SEQUENCE [LARGE SCALE GENOMIC DNA]</scope>
    <source>
        <strain evidence="2 3">KEM-8</strain>
    </source>
</reference>
<dbReference type="InterPro" id="IPR050952">
    <property type="entry name" value="TRIM-NHL_E3_ligases"/>
</dbReference>
<keyword evidence="1" id="KW-0732">Signal</keyword>
<dbReference type="PROSITE" id="PS51257">
    <property type="entry name" value="PROKAR_LIPOPROTEIN"/>
    <property type="match status" value="1"/>
</dbReference>
<dbReference type="SUPFAM" id="SSF63829">
    <property type="entry name" value="Calcium-dependent phosphotriesterase"/>
    <property type="match status" value="1"/>
</dbReference>